<keyword evidence="2" id="KW-1185">Reference proteome</keyword>
<reference evidence="1" key="1">
    <citation type="submission" date="2020-04" db="EMBL/GenBank/DDBJ databases">
        <authorList>
            <person name="Alioto T."/>
            <person name="Alioto T."/>
            <person name="Gomez Garrido J."/>
        </authorList>
    </citation>
    <scope>NUCLEOTIDE SEQUENCE</scope>
    <source>
        <strain evidence="1">A484AB</strain>
    </source>
</reference>
<proteinExistence type="predicted"/>
<protein>
    <submittedName>
        <fullName evidence="1">Uncharacterized protein</fullName>
    </submittedName>
</protein>
<sequence>MKTTFISQYAEDYKIIANQSGVRTANKDKYGTMLRDASHFDDHNGKTLHLITVNYICWINSGELHFLSYDKTEQLTRYKPEITDCDIFLPTRILDIFFDIENDPSNEILLTNRRSNGIFQQEQRES</sequence>
<dbReference type="Proteomes" id="UP001152795">
    <property type="component" value="Unassembled WGS sequence"/>
</dbReference>
<organism evidence="1 2">
    <name type="scientific">Paramuricea clavata</name>
    <name type="common">Red gorgonian</name>
    <name type="synonym">Violescent sea-whip</name>
    <dbReference type="NCBI Taxonomy" id="317549"/>
    <lineage>
        <taxon>Eukaryota</taxon>
        <taxon>Metazoa</taxon>
        <taxon>Cnidaria</taxon>
        <taxon>Anthozoa</taxon>
        <taxon>Octocorallia</taxon>
        <taxon>Malacalcyonacea</taxon>
        <taxon>Plexauridae</taxon>
        <taxon>Paramuricea</taxon>
    </lineage>
</organism>
<accession>A0A6S7FNN6</accession>
<dbReference type="EMBL" id="CACRXK020000360">
    <property type="protein sequence ID" value="CAB3981178.1"/>
    <property type="molecule type" value="Genomic_DNA"/>
</dbReference>
<dbReference type="AlphaFoldDB" id="A0A6S7FNN6"/>
<evidence type="ECO:0000313" key="1">
    <source>
        <dbReference type="EMBL" id="CAB3981178.1"/>
    </source>
</evidence>
<name>A0A6S7FNN6_PARCT</name>
<comment type="caution">
    <text evidence="1">The sequence shown here is derived from an EMBL/GenBank/DDBJ whole genome shotgun (WGS) entry which is preliminary data.</text>
</comment>
<gene>
    <name evidence="1" type="ORF">PACLA_8A072648</name>
</gene>
<evidence type="ECO:0000313" key="2">
    <source>
        <dbReference type="Proteomes" id="UP001152795"/>
    </source>
</evidence>